<name>N1PRW7_DOTSN</name>
<dbReference type="AlphaFoldDB" id="N1PRW7"/>
<feature type="signal peptide" evidence="1">
    <location>
        <begin position="1"/>
        <end position="20"/>
    </location>
</feature>
<evidence type="ECO:0000313" key="3">
    <source>
        <dbReference type="Proteomes" id="UP000016933"/>
    </source>
</evidence>
<sequence length="160" mass="17216">MRLALITAVAIHALFVTANSYVENDADLAALEEEQRIERDVDAADAILLEAVATAFLDKRDPEPESHALTSSRTSAKHKTCPESCPAALRAAFSPFASWSLAKDYCKAVADGTCTDEPRFKNIRESLIRDSELFCCCIACPTSKSPASGNATVPHNTTSP</sequence>
<feature type="non-terminal residue" evidence="2">
    <location>
        <position position="160"/>
    </location>
</feature>
<keyword evidence="1" id="KW-0732">Signal</keyword>
<organism evidence="2 3">
    <name type="scientific">Dothistroma septosporum (strain NZE10 / CBS 128990)</name>
    <name type="common">Red band needle blight fungus</name>
    <name type="synonym">Mycosphaerella pini</name>
    <dbReference type="NCBI Taxonomy" id="675120"/>
    <lineage>
        <taxon>Eukaryota</taxon>
        <taxon>Fungi</taxon>
        <taxon>Dikarya</taxon>
        <taxon>Ascomycota</taxon>
        <taxon>Pezizomycotina</taxon>
        <taxon>Dothideomycetes</taxon>
        <taxon>Dothideomycetidae</taxon>
        <taxon>Mycosphaerellales</taxon>
        <taxon>Mycosphaerellaceae</taxon>
        <taxon>Dothistroma</taxon>
    </lineage>
</organism>
<protein>
    <recommendedName>
        <fullName evidence="4">Secreted protein</fullName>
    </recommendedName>
</protein>
<evidence type="ECO:0000256" key="1">
    <source>
        <dbReference type="SAM" id="SignalP"/>
    </source>
</evidence>
<dbReference type="Proteomes" id="UP000016933">
    <property type="component" value="Unassembled WGS sequence"/>
</dbReference>
<accession>N1PRW7</accession>
<dbReference type="HOGENOM" id="CLU_1656290_0_0_1"/>
<reference evidence="3" key="1">
    <citation type="journal article" date="2012" name="PLoS Genet.">
        <title>The genomes of the fungal plant pathogens Cladosporium fulvum and Dothistroma septosporum reveal adaptation to different hosts and lifestyles but also signatures of common ancestry.</title>
        <authorList>
            <person name="de Wit P.J.G.M."/>
            <person name="van der Burgt A."/>
            <person name="Oekmen B."/>
            <person name="Stergiopoulos I."/>
            <person name="Abd-Elsalam K.A."/>
            <person name="Aerts A.L."/>
            <person name="Bahkali A.H."/>
            <person name="Beenen H.G."/>
            <person name="Chettri P."/>
            <person name="Cox M.P."/>
            <person name="Datema E."/>
            <person name="de Vries R.P."/>
            <person name="Dhillon B."/>
            <person name="Ganley A.R."/>
            <person name="Griffiths S.A."/>
            <person name="Guo Y."/>
            <person name="Hamelin R.C."/>
            <person name="Henrissat B."/>
            <person name="Kabir M.S."/>
            <person name="Jashni M.K."/>
            <person name="Kema G."/>
            <person name="Klaubauf S."/>
            <person name="Lapidus A."/>
            <person name="Levasseur A."/>
            <person name="Lindquist E."/>
            <person name="Mehrabi R."/>
            <person name="Ohm R.A."/>
            <person name="Owen T.J."/>
            <person name="Salamov A."/>
            <person name="Schwelm A."/>
            <person name="Schijlen E."/>
            <person name="Sun H."/>
            <person name="van den Burg H.A."/>
            <person name="van Ham R.C.H.J."/>
            <person name="Zhang S."/>
            <person name="Goodwin S.B."/>
            <person name="Grigoriev I.V."/>
            <person name="Collemare J."/>
            <person name="Bradshaw R.E."/>
        </authorList>
    </citation>
    <scope>NUCLEOTIDE SEQUENCE [LARGE SCALE GENOMIC DNA]</scope>
    <source>
        <strain evidence="3">NZE10 / CBS 128990</strain>
    </source>
</reference>
<evidence type="ECO:0000313" key="2">
    <source>
        <dbReference type="EMBL" id="EME45688.1"/>
    </source>
</evidence>
<feature type="chain" id="PRO_5004109297" description="Secreted protein" evidence="1">
    <location>
        <begin position="21"/>
        <end position="160"/>
    </location>
</feature>
<dbReference type="EMBL" id="KB446538">
    <property type="protein sequence ID" value="EME45688.1"/>
    <property type="molecule type" value="Genomic_DNA"/>
</dbReference>
<evidence type="ECO:0008006" key="4">
    <source>
        <dbReference type="Google" id="ProtNLM"/>
    </source>
</evidence>
<gene>
    <name evidence="2" type="ORF">DOTSEDRAFT_79597</name>
</gene>
<keyword evidence="3" id="KW-1185">Reference proteome</keyword>
<proteinExistence type="predicted"/>
<reference evidence="2 3" key="2">
    <citation type="journal article" date="2012" name="PLoS Pathog.">
        <title>Diverse lifestyles and strategies of plant pathogenesis encoded in the genomes of eighteen Dothideomycetes fungi.</title>
        <authorList>
            <person name="Ohm R.A."/>
            <person name="Feau N."/>
            <person name="Henrissat B."/>
            <person name="Schoch C.L."/>
            <person name="Horwitz B.A."/>
            <person name="Barry K.W."/>
            <person name="Condon B.J."/>
            <person name="Copeland A.C."/>
            <person name="Dhillon B."/>
            <person name="Glaser F."/>
            <person name="Hesse C.N."/>
            <person name="Kosti I."/>
            <person name="LaButti K."/>
            <person name="Lindquist E.A."/>
            <person name="Lucas S."/>
            <person name="Salamov A.A."/>
            <person name="Bradshaw R.E."/>
            <person name="Ciuffetti L."/>
            <person name="Hamelin R.C."/>
            <person name="Kema G.H.J."/>
            <person name="Lawrence C."/>
            <person name="Scott J.A."/>
            <person name="Spatafora J.W."/>
            <person name="Turgeon B.G."/>
            <person name="de Wit P.J.G.M."/>
            <person name="Zhong S."/>
            <person name="Goodwin S.B."/>
            <person name="Grigoriev I.V."/>
        </authorList>
    </citation>
    <scope>NUCLEOTIDE SEQUENCE [LARGE SCALE GENOMIC DNA]</scope>
    <source>
        <strain evidence="3">NZE10 / CBS 128990</strain>
    </source>
</reference>
<dbReference type="OrthoDB" id="10644429at2759"/>